<dbReference type="EMBL" id="MK356558">
    <property type="protein sequence ID" value="QBM91423.1"/>
    <property type="molecule type" value="Genomic_DNA"/>
</dbReference>
<proteinExistence type="predicted"/>
<organism evidence="1">
    <name type="scientific">Salmonella sp</name>
    <dbReference type="NCBI Taxonomy" id="599"/>
    <lineage>
        <taxon>Bacteria</taxon>
        <taxon>Pseudomonadati</taxon>
        <taxon>Pseudomonadota</taxon>
        <taxon>Gammaproteobacteria</taxon>
        <taxon>Enterobacterales</taxon>
        <taxon>Enterobacteriaceae</taxon>
        <taxon>Salmonella</taxon>
    </lineage>
</organism>
<accession>A0A482ETA9</accession>
<reference evidence="1" key="1">
    <citation type="submission" date="2019-01" db="EMBL/GenBank/DDBJ databases">
        <title>Salmonella strain 1423 plasmid sequences.</title>
        <authorList>
            <person name="Chen K."/>
            <person name="Chen S."/>
        </authorList>
    </citation>
    <scope>NUCLEOTIDE SEQUENCE</scope>
    <source>
        <strain evidence="1">Sa1423</strain>
        <plasmid evidence="1">pSa1423-160k</plasmid>
    </source>
</reference>
<keyword evidence="1" id="KW-0614">Plasmid</keyword>
<protein>
    <submittedName>
        <fullName evidence="1">Uncharacterized protein</fullName>
    </submittedName>
</protein>
<name>A0A482ETA9_SALSP</name>
<geneLocation type="plasmid" evidence="1">
    <name>pSa1423-160k</name>
</geneLocation>
<dbReference type="AlphaFoldDB" id="A0A482ETA9"/>
<evidence type="ECO:0000313" key="1">
    <source>
        <dbReference type="EMBL" id="QBM91423.1"/>
    </source>
</evidence>
<sequence>MRSSSFVTVFALTPATGAFWLKCGQGRLTTLRGVCQGREEVGLDDDELKWRLKMRQVRCCIVQNSREGAIGESTPINARYGPQHRFGPAWLVLSCSVREVGGICFLKRWGSAANRRYARSVRGVL</sequence>
<gene>
    <name evidence="1" type="ORF">NNIBIDOC_00093</name>
</gene>